<proteinExistence type="predicted"/>
<evidence type="ECO:0000313" key="6">
    <source>
        <dbReference type="Proteomes" id="UP000689967"/>
    </source>
</evidence>
<dbReference type="RefSeq" id="WP_216879157.1">
    <property type="nucleotide sequence ID" value="NZ_JAERQM010000012.1"/>
</dbReference>
<evidence type="ECO:0000313" key="5">
    <source>
        <dbReference type="EMBL" id="MBU8547131.1"/>
    </source>
</evidence>
<organism evidence="5 6">
    <name type="scientific">Falsiroseomonas oleicola</name>
    <dbReference type="NCBI Taxonomy" id="2801474"/>
    <lineage>
        <taxon>Bacteria</taxon>
        <taxon>Pseudomonadati</taxon>
        <taxon>Pseudomonadota</taxon>
        <taxon>Alphaproteobacteria</taxon>
        <taxon>Acetobacterales</taxon>
        <taxon>Roseomonadaceae</taxon>
        <taxon>Falsiroseomonas</taxon>
    </lineage>
</organism>
<evidence type="ECO:0000256" key="1">
    <source>
        <dbReference type="ARBA" id="ARBA00023015"/>
    </source>
</evidence>
<evidence type="ECO:0000259" key="4">
    <source>
        <dbReference type="PROSITE" id="PS50949"/>
    </source>
</evidence>
<accession>A0ABS6HFN3</accession>
<name>A0ABS6HFN3_9PROT</name>
<evidence type="ECO:0000256" key="2">
    <source>
        <dbReference type="ARBA" id="ARBA00023125"/>
    </source>
</evidence>
<dbReference type="EMBL" id="JAERQM010000012">
    <property type="protein sequence ID" value="MBU8547131.1"/>
    <property type="molecule type" value="Genomic_DNA"/>
</dbReference>
<comment type="caution">
    <text evidence="5">The sequence shown here is derived from an EMBL/GenBank/DDBJ whole genome shotgun (WGS) entry which is preliminary data.</text>
</comment>
<keyword evidence="2" id="KW-0238">DNA-binding</keyword>
<dbReference type="Pfam" id="PF00392">
    <property type="entry name" value="GntR"/>
    <property type="match status" value="1"/>
</dbReference>
<dbReference type="InterPro" id="IPR011711">
    <property type="entry name" value="GntR_C"/>
</dbReference>
<sequence>MLRRTHPLGLDVARRLQALILDGTLRPGERLNEVALARALGVSRGPVREAARALEKTGLVTVIMNRGAFVRSLGQDEAMDIYEINGALFGLAAARAADRISAGQALVLRIMVDAMDAAIVHGDREGFFRINSDFHARILAFGGNREAEALYAQLTRKLLLLRRRSFERPGHMTEANDEHRALMQAILRGDAARARGLAEAHARLGRARFLEAIGQAAQDGT</sequence>
<protein>
    <submittedName>
        <fullName evidence="5">FCD domain-containing protein</fullName>
    </submittedName>
</protein>
<evidence type="ECO:0000256" key="3">
    <source>
        <dbReference type="ARBA" id="ARBA00023163"/>
    </source>
</evidence>
<dbReference type="Proteomes" id="UP000689967">
    <property type="component" value="Unassembled WGS sequence"/>
</dbReference>
<dbReference type="InterPro" id="IPR000524">
    <property type="entry name" value="Tscrpt_reg_HTH_GntR"/>
</dbReference>
<keyword evidence="3" id="KW-0804">Transcription</keyword>
<dbReference type="PANTHER" id="PTHR43537:SF24">
    <property type="entry name" value="GLUCONATE OPERON TRANSCRIPTIONAL REPRESSOR"/>
    <property type="match status" value="1"/>
</dbReference>
<feature type="domain" description="HTH gntR-type" evidence="4">
    <location>
        <begin position="6"/>
        <end position="73"/>
    </location>
</feature>
<keyword evidence="1" id="KW-0805">Transcription regulation</keyword>
<dbReference type="Pfam" id="PF07729">
    <property type="entry name" value="FCD"/>
    <property type="match status" value="1"/>
</dbReference>
<dbReference type="CDD" id="cd07377">
    <property type="entry name" value="WHTH_GntR"/>
    <property type="match status" value="1"/>
</dbReference>
<keyword evidence="6" id="KW-1185">Reference proteome</keyword>
<reference evidence="5 6" key="1">
    <citation type="submission" date="2021-01" db="EMBL/GenBank/DDBJ databases">
        <title>Roseomonas sp. nov, a bacterium isolated from an oil production mixture in Yumen Oilfield.</title>
        <authorList>
            <person name="Wu D."/>
        </authorList>
    </citation>
    <scope>NUCLEOTIDE SEQUENCE [LARGE SCALE GENOMIC DNA]</scope>
    <source>
        <strain evidence="5 6">ROY-5-3</strain>
    </source>
</reference>
<dbReference type="PANTHER" id="PTHR43537">
    <property type="entry name" value="TRANSCRIPTIONAL REGULATOR, GNTR FAMILY"/>
    <property type="match status" value="1"/>
</dbReference>
<gene>
    <name evidence="5" type="ORF">JJQ90_25665</name>
</gene>
<dbReference type="PROSITE" id="PS50949">
    <property type="entry name" value="HTH_GNTR"/>
    <property type="match status" value="1"/>
</dbReference>
<dbReference type="SMART" id="SM00895">
    <property type="entry name" value="FCD"/>
    <property type="match status" value="1"/>
</dbReference>
<dbReference type="SMART" id="SM00345">
    <property type="entry name" value="HTH_GNTR"/>
    <property type="match status" value="1"/>
</dbReference>